<evidence type="ECO:0000313" key="2">
    <source>
        <dbReference type="EMBL" id="MDB8750394.1"/>
    </source>
</evidence>
<dbReference type="AlphaFoldDB" id="A0AAW6EEZ2"/>
<dbReference type="EMBL" id="JAQMLU010000012">
    <property type="protein sequence ID" value="MDB8750394.1"/>
    <property type="molecule type" value="Genomic_DNA"/>
</dbReference>
<reference evidence="2" key="1">
    <citation type="submission" date="2023-01" db="EMBL/GenBank/DDBJ databases">
        <title>Human gut microbiome strain richness.</title>
        <authorList>
            <person name="Chen-Liaw A."/>
        </authorList>
    </citation>
    <scope>NUCLEOTIDE SEQUENCE</scope>
    <source>
        <strain evidence="2">D43st1_D9_D43t1_170807</strain>
    </source>
</reference>
<proteinExistence type="predicted"/>
<evidence type="ECO:0000313" key="3">
    <source>
        <dbReference type="Proteomes" id="UP001213042"/>
    </source>
</evidence>
<protein>
    <submittedName>
        <fullName evidence="2">DUF4143 domain-containing protein</fullName>
    </submittedName>
</protein>
<dbReference type="RefSeq" id="WP_272125328.1">
    <property type="nucleotide sequence ID" value="NZ_JADMWL010000014.1"/>
</dbReference>
<dbReference type="InterPro" id="IPR025420">
    <property type="entry name" value="DUF4143"/>
</dbReference>
<organism evidence="2 3">
    <name type="scientific">Ruminococcus bicirculans</name>
    <name type="common">ex Wegman et al. 2014</name>
    <dbReference type="NCBI Taxonomy" id="1160721"/>
    <lineage>
        <taxon>Bacteria</taxon>
        <taxon>Bacillati</taxon>
        <taxon>Bacillota</taxon>
        <taxon>Clostridia</taxon>
        <taxon>Eubacteriales</taxon>
        <taxon>Oscillospiraceae</taxon>
        <taxon>Ruminococcus</taxon>
    </lineage>
</organism>
<feature type="domain" description="DUF4143" evidence="1">
    <location>
        <begin position="1"/>
        <end position="47"/>
    </location>
</feature>
<comment type="caution">
    <text evidence="2">The sequence shown here is derived from an EMBL/GenBank/DDBJ whole genome shotgun (WGS) entry which is preliminary data.</text>
</comment>
<evidence type="ECO:0000259" key="1">
    <source>
        <dbReference type="Pfam" id="PF13635"/>
    </source>
</evidence>
<gene>
    <name evidence="2" type="ORF">PNW00_08055</name>
</gene>
<name>A0AAW6EEZ2_9FIRM</name>
<sequence>MCYCLDFPELPLKGNYDNNKFKLYFADSGLLVAMLDSEAQDDLRVNKIPQKLK</sequence>
<dbReference type="Proteomes" id="UP001213042">
    <property type="component" value="Unassembled WGS sequence"/>
</dbReference>
<dbReference type="Pfam" id="PF13635">
    <property type="entry name" value="DUF4143"/>
    <property type="match status" value="1"/>
</dbReference>
<accession>A0AAW6EEZ2</accession>